<dbReference type="AlphaFoldDB" id="A0A1E3VW89"/>
<keyword evidence="5" id="KW-1185">Reference proteome</keyword>
<dbReference type="RefSeq" id="WP_069441609.1">
    <property type="nucleotide sequence ID" value="NZ_LPWF01000024.1"/>
</dbReference>
<dbReference type="InterPro" id="IPR001633">
    <property type="entry name" value="EAL_dom"/>
</dbReference>
<dbReference type="PANTHER" id="PTHR33121">
    <property type="entry name" value="CYCLIC DI-GMP PHOSPHODIESTERASE PDEF"/>
    <property type="match status" value="1"/>
</dbReference>
<protein>
    <recommendedName>
        <fullName evidence="3">EAL domain-containing protein</fullName>
    </recommendedName>
</protein>
<dbReference type="GO" id="GO:0071111">
    <property type="term" value="F:cyclic-guanylate-specific phosphodiesterase activity"/>
    <property type="evidence" value="ECO:0007669"/>
    <property type="project" value="InterPro"/>
</dbReference>
<dbReference type="InterPro" id="IPR050706">
    <property type="entry name" value="Cyclic-di-GMP_PDE-like"/>
</dbReference>
<dbReference type="PROSITE" id="PS50883">
    <property type="entry name" value="EAL"/>
    <property type="match status" value="1"/>
</dbReference>
<evidence type="ECO:0000313" key="5">
    <source>
        <dbReference type="Proteomes" id="UP000094472"/>
    </source>
</evidence>
<reference evidence="4 5" key="1">
    <citation type="journal article" date="2016" name="Environ. Microbiol.">
        <title>New Methyloceanibacter diversity from North Sea sediments includes methanotroph containing solely the soluble methane monooxygenase.</title>
        <authorList>
            <person name="Vekeman B."/>
            <person name="Kerckhof F.M."/>
            <person name="Cremers G."/>
            <person name="de Vos P."/>
            <person name="Vandamme P."/>
            <person name="Boon N."/>
            <person name="Op den Camp H.J."/>
            <person name="Heylen K."/>
        </authorList>
    </citation>
    <scope>NUCLEOTIDE SEQUENCE [LARGE SCALE GENOMIC DNA]</scope>
    <source>
        <strain evidence="4 5">R-67175</strain>
    </source>
</reference>
<evidence type="ECO:0000256" key="2">
    <source>
        <dbReference type="SAM" id="Phobius"/>
    </source>
</evidence>
<dbReference type="EMBL" id="LPWF01000024">
    <property type="protein sequence ID" value="ODR97789.1"/>
    <property type="molecule type" value="Genomic_DNA"/>
</dbReference>
<dbReference type="InterPro" id="IPR035919">
    <property type="entry name" value="EAL_sf"/>
</dbReference>
<keyword evidence="2" id="KW-1133">Transmembrane helix</keyword>
<dbReference type="Gene3D" id="3.20.20.450">
    <property type="entry name" value="EAL domain"/>
    <property type="match status" value="1"/>
</dbReference>
<keyword evidence="2" id="KW-0472">Membrane</keyword>
<feature type="domain" description="EAL" evidence="3">
    <location>
        <begin position="316"/>
        <end position="564"/>
    </location>
</feature>
<accession>A0A1E3VW89</accession>
<dbReference type="Pfam" id="PF00563">
    <property type="entry name" value="EAL"/>
    <property type="match status" value="1"/>
</dbReference>
<proteinExistence type="predicted"/>
<dbReference type="CDD" id="cd01948">
    <property type="entry name" value="EAL"/>
    <property type="match status" value="1"/>
</dbReference>
<dbReference type="OrthoDB" id="7178689at2"/>
<evidence type="ECO:0000259" key="3">
    <source>
        <dbReference type="PROSITE" id="PS50883"/>
    </source>
</evidence>
<name>A0A1E3VW89_9HYPH</name>
<feature type="transmembrane region" description="Helical" evidence="2">
    <location>
        <begin position="28"/>
        <end position="48"/>
    </location>
</feature>
<keyword evidence="2" id="KW-0812">Transmembrane</keyword>
<sequence length="567" mass="61030">MLDVIVLIAMGIVAVAFAAGLTLQAGLPLLPVLIATAALFLVMAASFLKLGGASRSGGGERLDELEEALEIIDSDLQRIDRVEDDVARLDMLSDRVERLDQALGGAAPSQIPGGQARVEELATEFENVYARIEALRADVDAENRSQRERIAGDLAGLEGLIKQLSGDLASDVDLTREKPARETLARETLARETWSAPPVVEADEIEIEEIEVESSDEPLTVFDEPIAALELEPESETEPEPEPEETADDAFAGETDDDTGALPPLSLGDAELFEADEAEELAASEAAESEPDDTGTAESEPAATGFAVDDDDEEADNRMLRTIHRAVEGGLIELYLQPTVTLPDRKVQYFEALTRIRTADDALVLPGEYVPVAKRAGLMPLIDNVLLVRSVQALRRLAPKSKVQGVFGNVSMHSLLDPDYFPELVEFMEENSSLSESLVFEVSQAEMLGLTEGELSCLDTLGALGYGFCLDNVSDLDADFAGLSDRYFRHIKISAAKFLDGPGRTAADLKRHLDSLGMQLIIEKVEEEGDVAELLDHGIELAQGYLFGAPAPMSEALSRAPEDAGAA</sequence>
<organism evidence="4 5">
    <name type="scientific">Methyloceanibacter superfactus</name>
    <dbReference type="NCBI Taxonomy" id="1774969"/>
    <lineage>
        <taxon>Bacteria</taxon>
        <taxon>Pseudomonadati</taxon>
        <taxon>Pseudomonadota</taxon>
        <taxon>Alphaproteobacteria</taxon>
        <taxon>Hyphomicrobiales</taxon>
        <taxon>Hyphomicrobiaceae</taxon>
        <taxon>Methyloceanibacter</taxon>
    </lineage>
</organism>
<comment type="caution">
    <text evidence="4">The sequence shown here is derived from an EMBL/GenBank/DDBJ whole genome shotgun (WGS) entry which is preliminary data.</text>
</comment>
<gene>
    <name evidence="4" type="ORF">AUC69_01330</name>
</gene>
<dbReference type="PANTHER" id="PTHR33121:SF79">
    <property type="entry name" value="CYCLIC DI-GMP PHOSPHODIESTERASE PDED-RELATED"/>
    <property type="match status" value="1"/>
</dbReference>
<evidence type="ECO:0000313" key="4">
    <source>
        <dbReference type="EMBL" id="ODR97789.1"/>
    </source>
</evidence>
<dbReference type="STRING" id="1774969.AUC69_01330"/>
<feature type="region of interest" description="Disordered" evidence="1">
    <location>
        <begin position="231"/>
        <end position="266"/>
    </location>
</feature>
<dbReference type="Proteomes" id="UP000094472">
    <property type="component" value="Unassembled WGS sequence"/>
</dbReference>
<feature type="region of interest" description="Disordered" evidence="1">
    <location>
        <begin position="279"/>
        <end position="313"/>
    </location>
</feature>
<dbReference type="SUPFAM" id="SSF141868">
    <property type="entry name" value="EAL domain-like"/>
    <property type="match status" value="1"/>
</dbReference>
<feature type="compositionally biased region" description="Acidic residues" evidence="1">
    <location>
        <begin position="231"/>
        <end position="248"/>
    </location>
</feature>
<evidence type="ECO:0000256" key="1">
    <source>
        <dbReference type="SAM" id="MobiDB-lite"/>
    </source>
</evidence>
<feature type="compositionally biased region" description="Acidic residues" evidence="1">
    <location>
        <begin position="279"/>
        <end position="295"/>
    </location>
</feature>
<dbReference type="SMART" id="SM00052">
    <property type="entry name" value="EAL"/>
    <property type="match status" value="1"/>
</dbReference>